<dbReference type="SMART" id="SM00116">
    <property type="entry name" value="CBS"/>
    <property type="match status" value="2"/>
</dbReference>
<dbReference type="GO" id="GO:0005886">
    <property type="term" value="C:plasma membrane"/>
    <property type="evidence" value="ECO:0007669"/>
    <property type="project" value="UniProtKB-SubCell"/>
</dbReference>
<dbReference type="SUPFAM" id="SSF56176">
    <property type="entry name" value="FAD-binding/transporter-associated domain-like"/>
    <property type="match status" value="1"/>
</dbReference>
<organism evidence="13 14">
    <name type="scientific">Deefgea piscis</name>
    <dbReference type="NCBI Taxonomy" id="2739061"/>
    <lineage>
        <taxon>Bacteria</taxon>
        <taxon>Pseudomonadati</taxon>
        <taxon>Pseudomonadota</taxon>
        <taxon>Betaproteobacteria</taxon>
        <taxon>Neisseriales</taxon>
        <taxon>Chitinibacteraceae</taxon>
        <taxon>Deefgea</taxon>
    </lineage>
</organism>
<evidence type="ECO:0000256" key="8">
    <source>
        <dbReference type="PROSITE-ProRule" id="PRU00703"/>
    </source>
</evidence>
<accession>A0A6M8SU81</accession>
<dbReference type="GO" id="GO:0050660">
    <property type="term" value="F:flavin adenine dinucleotide binding"/>
    <property type="evidence" value="ECO:0007669"/>
    <property type="project" value="InterPro"/>
</dbReference>
<gene>
    <name evidence="13" type="ORF">HQN60_10365</name>
</gene>
<feature type="domain" description="CBS" evidence="11">
    <location>
        <begin position="215"/>
        <end position="276"/>
    </location>
</feature>
<dbReference type="EMBL" id="CP054143">
    <property type="protein sequence ID" value="QKJ67066.1"/>
    <property type="molecule type" value="Genomic_DNA"/>
</dbReference>
<keyword evidence="2" id="KW-1003">Cell membrane</keyword>
<keyword evidence="4" id="KW-0677">Repeat</keyword>
<keyword evidence="6 8" id="KW-0129">CBS domain</keyword>
<dbReference type="Pfam" id="PF01595">
    <property type="entry name" value="CNNM"/>
    <property type="match status" value="1"/>
</dbReference>
<evidence type="ECO:0000256" key="2">
    <source>
        <dbReference type="ARBA" id="ARBA00022475"/>
    </source>
</evidence>
<dbReference type="Gene3D" id="3.10.580.10">
    <property type="entry name" value="CBS-domain"/>
    <property type="match status" value="1"/>
</dbReference>
<dbReference type="Pfam" id="PF03471">
    <property type="entry name" value="CorC_HlyC"/>
    <property type="match status" value="1"/>
</dbReference>
<dbReference type="AlphaFoldDB" id="A0A6M8SU81"/>
<feature type="transmembrane region" description="Helical" evidence="10">
    <location>
        <begin position="6"/>
        <end position="24"/>
    </location>
</feature>
<dbReference type="RefSeq" id="WP_173533569.1">
    <property type="nucleotide sequence ID" value="NZ_CP054143.1"/>
</dbReference>
<dbReference type="CDD" id="cd04590">
    <property type="entry name" value="CBS_pair_CorC_HlyC_assoc"/>
    <property type="match status" value="1"/>
</dbReference>
<evidence type="ECO:0000313" key="14">
    <source>
        <dbReference type="Proteomes" id="UP000504844"/>
    </source>
</evidence>
<proteinExistence type="predicted"/>
<reference evidence="13 14" key="1">
    <citation type="submission" date="2020-05" db="EMBL/GenBank/DDBJ databases">
        <title>Complete genome sequence of Deefgea sp. D17.</title>
        <authorList>
            <person name="Bae J.-W."/>
            <person name="Han J.E."/>
        </authorList>
    </citation>
    <scope>NUCLEOTIDE SEQUENCE [LARGE SCALE GENOMIC DNA]</scope>
    <source>
        <strain evidence="13 14">D17</strain>
    </source>
</reference>
<sequence>MEVFMLLGLILLNGLFAMSELALVSSRKARLSKMAEAGNKGAAAALKLADEPTKFMSTVQIGITSIGVLSGIVGESVLAEPFALWLIQSGMRPELSTTIATVLVVMSVTYFSIVFGELVPKRLGQISPEKIACLIARPIQFLALISRPFVHLLTGSTKGVLSLLGADQNTQQSVTQDEIDAVLHEGSAAGLIEEHEHTMMKNVLRLDDRKVASLMVPRSEMVVLDLDDSVAQNMAIVSEARYSRFPVCQDGLDNLLGILSAKDILQKMLKGESIDLSSNLQPCVFVPETLSGLELLDQMRTSGVEMVFLIDEYGEVQGLVTLQDVLEVLTGEFTTEDSSDAWAVQRVDGSWLLDGLIPIPELKDRLALPRVPDEEKGSYHTLSGLVMLLLGQMPRTGDIAQWENWQFEVVDMDGRRIDKILATEKPVTPIDEISKNTDG</sequence>
<keyword evidence="3 9" id="KW-0812">Transmembrane</keyword>
<dbReference type="InterPro" id="IPR016169">
    <property type="entry name" value="FAD-bd_PCMH_sub2"/>
</dbReference>
<feature type="domain" description="CBS" evidence="11">
    <location>
        <begin position="279"/>
        <end position="336"/>
    </location>
</feature>
<evidence type="ECO:0000256" key="9">
    <source>
        <dbReference type="PROSITE-ProRule" id="PRU01193"/>
    </source>
</evidence>
<dbReference type="InterPro" id="IPR002550">
    <property type="entry name" value="CNNM"/>
</dbReference>
<evidence type="ECO:0000256" key="4">
    <source>
        <dbReference type="ARBA" id="ARBA00022737"/>
    </source>
</evidence>
<protein>
    <submittedName>
        <fullName evidence="13">HlyC/CorC family transporter</fullName>
    </submittedName>
</protein>
<dbReference type="Gene3D" id="3.30.465.10">
    <property type="match status" value="1"/>
</dbReference>
<comment type="subcellular location">
    <subcellularLocation>
        <location evidence="1">Cell membrane</location>
        <topology evidence="1">Multi-pass membrane protein</topology>
    </subcellularLocation>
</comment>
<dbReference type="KEGG" id="dee:HQN60_10365"/>
<evidence type="ECO:0000259" key="12">
    <source>
        <dbReference type="PROSITE" id="PS51846"/>
    </source>
</evidence>
<dbReference type="PROSITE" id="PS51846">
    <property type="entry name" value="CNNM"/>
    <property type="match status" value="1"/>
</dbReference>
<feature type="domain" description="CNNM transmembrane" evidence="12">
    <location>
        <begin position="1"/>
        <end position="196"/>
    </location>
</feature>
<evidence type="ECO:0000256" key="1">
    <source>
        <dbReference type="ARBA" id="ARBA00004651"/>
    </source>
</evidence>
<evidence type="ECO:0000259" key="11">
    <source>
        <dbReference type="PROSITE" id="PS51371"/>
    </source>
</evidence>
<feature type="transmembrane region" description="Helical" evidence="10">
    <location>
        <begin position="99"/>
        <end position="119"/>
    </location>
</feature>
<evidence type="ECO:0000313" key="13">
    <source>
        <dbReference type="EMBL" id="QKJ67066.1"/>
    </source>
</evidence>
<dbReference type="PROSITE" id="PS51371">
    <property type="entry name" value="CBS"/>
    <property type="match status" value="2"/>
</dbReference>
<evidence type="ECO:0000256" key="5">
    <source>
        <dbReference type="ARBA" id="ARBA00022989"/>
    </source>
</evidence>
<dbReference type="InterPro" id="IPR046342">
    <property type="entry name" value="CBS_dom_sf"/>
</dbReference>
<evidence type="ECO:0000256" key="7">
    <source>
        <dbReference type="ARBA" id="ARBA00023136"/>
    </source>
</evidence>
<dbReference type="PANTHER" id="PTHR43099:SF5">
    <property type="entry name" value="HLYC_CORC FAMILY TRANSPORTER"/>
    <property type="match status" value="1"/>
</dbReference>
<keyword evidence="14" id="KW-1185">Reference proteome</keyword>
<dbReference type="SUPFAM" id="SSF54631">
    <property type="entry name" value="CBS-domain pair"/>
    <property type="match status" value="1"/>
</dbReference>
<dbReference type="InterPro" id="IPR000644">
    <property type="entry name" value="CBS_dom"/>
</dbReference>
<dbReference type="PANTHER" id="PTHR43099">
    <property type="entry name" value="UPF0053 PROTEIN YRKA"/>
    <property type="match status" value="1"/>
</dbReference>
<keyword evidence="7 9" id="KW-0472">Membrane</keyword>
<dbReference type="InterPro" id="IPR036318">
    <property type="entry name" value="FAD-bd_PCMH-like_sf"/>
</dbReference>
<dbReference type="SMART" id="SM01091">
    <property type="entry name" value="CorC_HlyC"/>
    <property type="match status" value="1"/>
</dbReference>
<dbReference type="InterPro" id="IPR005170">
    <property type="entry name" value="Transptr-assoc_dom"/>
</dbReference>
<evidence type="ECO:0000256" key="10">
    <source>
        <dbReference type="SAM" id="Phobius"/>
    </source>
</evidence>
<keyword evidence="5 9" id="KW-1133">Transmembrane helix</keyword>
<dbReference type="InterPro" id="IPR051676">
    <property type="entry name" value="UPF0053_domain"/>
</dbReference>
<evidence type="ECO:0000256" key="6">
    <source>
        <dbReference type="ARBA" id="ARBA00023122"/>
    </source>
</evidence>
<dbReference type="Proteomes" id="UP000504844">
    <property type="component" value="Chromosome"/>
</dbReference>
<dbReference type="Pfam" id="PF00571">
    <property type="entry name" value="CBS"/>
    <property type="match status" value="2"/>
</dbReference>
<name>A0A6M8SU81_9NEIS</name>
<evidence type="ECO:0000256" key="3">
    <source>
        <dbReference type="ARBA" id="ARBA00022692"/>
    </source>
</evidence>
<feature type="transmembrane region" description="Helical" evidence="10">
    <location>
        <begin position="61"/>
        <end position="87"/>
    </location>
</feature>
<dbReference type="FunFam" id="3.10.580.10:FF:000002">
    <property type="entry name" value="Magnesium/cobalt efflux protein CorC"/>
    <property type="match status" value="1"/>
</dbReference>
<dbReference type="InterPro" id="IPR044751">
    <property type="entry name" value="Ion_transp-like_CBS"/>
</dbReference>